<dbReference type="OrthoDB" id="1273506at2"/>
<evidence type="ECO:0000313" key="3">
    <source>
        <dbReference type="Proteomes" id="UP000028713"/>
    </source>
</evidence>
<dbReference type="AlphaFoldDB" id="A0A085Z6N2"/>
<dbReference type="STRING" id="236814.IX39_05375"/>
<dbReference type="RefSeq" id="WP_034674057.1">
    <property type="nucleotide sequence ID" value="NZ_FPAP01000002.1"/>
</dbReference>
<dbReference type="eggNOG" id="ENOG5033F2H">
    <property type="taxonomic scope" value="Bacteria"/>
</dbReference>
<organism evidence="2 3">
    <name type="scientific">Chryseobacterium formosense</name>
    <dbReference type="NCBI Taxonomy" id="236814"/>
    <lineage>
        <taxon>Bacteria</taxon>
        <taxon>Pseudomonadati</taxon>
        <taxon>Bacteroidota</taxon>
        <taxon>Flavobacteriia</taxon>
        <taxon>Flavobacteriales</taxon>
        <taxon>Weeksellaceae</taxon>
        <taxon>Chryseobacterium group</taxon>
        <taxon>Chryseobacterium</taxon>
    </lineage>
</organism>
<sequence length="129" mass="14993">MKNAIIYFLTALFLLFVVESRLNTNTLRNDYVGHTSQNLPKRINRLNQTLEKISVQQQIDNVDAASLELDEASFQISDVAKTIIVFASVFGLIYLFGLKYQKRFKPNIHHFITDILSVKRFIFIRSIRI</sequence>
<keyword evidence="1" id="KW-0812">Transmembrane</keyword>
<name>A0A085Z6N2_9FLAO</name>
<keyword evidence="3" id="KW-1185">Reference proteome</keyword>
<evidence type="ECO:0000313" key="2">
    <source>
        <dbReference type="EMBL" id="KFF00096.1"/>
    </source>
</evidence>
<dbReference type="EMBL" id="JPRP01000001">
    <property type="protein sequence ID" value="KFF00096.1"/>
    <property type="molecule type" value="Genomic_DNA"/>
</dbReference>
<protein>
    <submittedName>
        <fullName evidence="2">Uncharacterized protein</fullName>
    </submittedName>
</protein>
<evidence type="ECO:0000256" key="1">
    <source>
        <dbReference type="SAM" id="Phobius"/>
    </source>
</evidence>
<keyword evidence="1" id="KW-1133">Transmembrane helix</keyword>
<dbReference type="Proteomes" id="UP000028713">
    <property type="component" value="Unassembled WGS sequence"/>
</dbReference>
<reference evidence="2 3" key="1">
    <citation type="submission" date="2014-07" db="EMBL/GenBank/DDBJ databases">
        <title>Genome of Chryseobacterium formosense LMG 24722.</title>
        <authorList>
            <person name="Pipes S.E."/>
            <person name="Stropko S.J."/>
            <person name="Newman J.D."/>
        </authorList>
    </citation>
    <scope>NUCLEOTIDE SEQUENCE [LARGE SCALE GENOMIC DNA]</scope>
    <source>
        <strain evidence="2 3">LMG 24722</strain>
    </source>
</reference>
<comment type="caution">
    <text evidence="2">The sequence shown here is derived from an EMBL/GenBank/DDBJ whole genome shotgun (WGS) entry which is preliminary data.</text>
</comment>
<proteinExistence type="predicted"/>
<accession>A0A085Z6N2</accession>
<gene>
    <name evidence="2" type="ORF">IX39_05375</name>
</gene>
<feature type="transmembrane region" description="Helical" evidence="1">
    <location>
        <begin position="79"/>
        <end position="98"/>
    </location>
</feature>
<keyword evidence="1" id="KW-0472">Membrane</keyword>